<keyword evidence="3" id="KW-1185">Reference proteome</keyword>
<protein>
    <recommendedName>
        <fullName evidence="4">Lipoprotein</fullName>
    </recommendedName>
</protein>
<comment type="caution">
    <text evidence="2">The sequence shown here is derived from an EMBL/GenBank/DDBJ whole genome shotgun (WGS) entry which is preliminary data.</text>
</comment>
<feature type="chain" id="PRO_5045364859" description="Lipoprotein" evidence="1">
    <location>
        <begin position="20"/>
        <end position="161"/>
    </location>
</feature>
<proteinExistence type="predicted"/>
<evidence type="ECO:0000256" key="1">
    <source>
        <dbReference type="SAM" id="SignalP"/>
    </source>
</evidence>
<sequence length="161" mass="17926">MVRILTCILMLFLSGCATPRIIGNDSSATVTVNTTTLGEKSIHPDEAIYVSAFTSDQTSGFDRAKNISILKPDKTHDTFFLDGNTSYRLDIAFNSFGFLNQVFCLASLQVTPEPKASYHIQFNVNENLNSCSLIFKDKNQVLVNETFSKKVTYFVPIIIPL</sequence>
<gene>
    <name evidence="2" type="ORF">K0625_07950</name>
</gene>
<evidence type="ECO:0000313" key="3">
    <source>
        <dbReference type="Proteomes" id="UP001195963"/>
    </source>
</evidence>
<dbReference type="PROSITE" id="PS51257">
    <property type="entry name" value="PROKAR_LIPOPROTEIN"/>
    <property type="match status" value="1"/>
</dbReference>
<dbReference type="RefSeq" id="WP_220109206.1">
    <property type="nucleotide sequence ID" value="NZ_JAHZST010000004.1"/>
</dbReference>
<accession>A0ABS7E1S3</accession>
<dbReference type="Proteomes" id="UP001195963">
    <property type="component" value="Unassembled WGS sequence"/>
</dbReference>
<evidence type="ECO:0008006" key="4">
    <source>
        <dbReference type="Google" id="ProtNLM"/>
    </source>
</evidence>
<organism evidence="2 3">
    <name type="scientific">Shewanella nanhaiensis</name>
    <dbReference type="NCBI Taxonomy" id="2864872"/>
    <lineage>
        <taxon>Bacteria</taxon>
        <taxon>Pseudomonadati</taxon>
        <taxon>Pseudomonadota</taxon>
        <taxon>Gammaproteobacteria</taxon>
        <taxon>Alteromonadales</taxon>
        <taxon>Shewanellaceae</taxon>
        <taxon>Shewanella</taxon>
    </lineage>
</organism>
<reference evidence="2 3" key="1">
    <citation type="submission" date="2021-07" db="EMBL/GenBank/DDBJ databases">
        <title>Shewanella sp. nov, isolated from SCS.</title>
        <authorList>
            <person name="Cao W.R."/>
        </authorList>
    </citation>
    <scope>NUCLEOTIDE SEQUENCE [LARGE SCALE GENOMIC DNA]</scope>
    <source>
        <strain evidence="2 3">NR704-98</strain>
    </source>
</reference>
<evidence type="ECO:0000313" key="2">
    <source>
        <dbReference type="EMBL" id="MBW8183599.1"/>
    </source>
</evidence>
<feature type="signal peptide" evidence="1">
    <location>
        <begin position="1"/>
        <end position="19"/>
    </location>
</feature>
<keyword evidence="1" id="KW-0732">Signal</keyword>
<name>A0ABS7E1S3_9GAMM</name>
<dbReference type="EMBL" id="JAHZST010000004">
    <property type="protein sequence ID" value="MBW8183599.1"/>
    <property type="molecule type" value="Genomic_DNA"/>
</dbReference>